<organism evidence="1 2">
    <name type="scientific">Stylonychia lemnae</name>
    <name type="common">Ciliate</name>
    <dbReference type="NCBI Taxonomy" id="5949"/>
    <lineage>
        <taxon>Eukaryota</taxon>
        <taxon>Sar</taxon>
        <taxon>Alveolata</taxon>
        <taxon>Ciliophora</taxon>
        <taxon>Intramacronucleata</taxon>
        <taxon>Spirotrichea</taxon>
        <taxon>Stichotrichia</taxon>
        <taxon>Sporadotrichida</taxon>
        <taxon>Oxytrichidae</taxon>
        <taxon>Stylonychinae</taxon>
        <taxon>Stylonychia</taxon>
    </lineage>
</organism>
<dbReference type="OrthoDB" id="2145983at2759"/>
<keyword evidence="2" id="KW-1185">Reference proteome</keyword>
<dbReference type="AlphaFoldDB" id="A0A078AE84"/>
<gene>
    <name evidence="1" type="primary">Contig6353.g6809</name>
    <name evidence="1" type="ORF">STYLEM_9581</name>
</gene>
<evidence type="ECO:0008006" key="3">
    <source>
        <dbReference type="Google" id="ProtNLM"/>
    </source>
</evidence>
<dbReference type="EMBL" id="CCKQ01009116">
    <property type="protein sequence ID" value="CDW80579.1"/>
    <property type="molecule type" value="Genomic_DNA"/>
</dbReference>
<proteinExistence type="predicted"/>
<dbReference type="Proteomes" id="UP000039865">
    <property type="component" value="Unassembled WGS sequence"/>
</dbReference>
<sequence>MEEDPINFCQLIEERKQSTRNRKIAAQIMDSIEQLESEPAAVKRWVWELIQNAQDSVYEGTNVRIKIELDSQHLRFYHTGRPFFLIDLLNLIEQGSNKQRPQYNLNMQNTQINLKSPQDNAGTNQNPEEKQIISLKDFMVPQTTGRFGTGFLTTYLLSKCLEVQGIFHFNEEGQNNFRNFKLNLNRDTYDLDKMIELNRQSFDLFKDLNDHTKSPILKEYKPGQDFDTCFTYELKEEGVKNAQEGLKSLALAAPYVLSFNKSSEIPNFFVDYPLIGSENLNFSVVFNSHLFYPNEKRSGISLERGPKAMVNRELMQECQKLFDQFLNFVIKNKYTGLNCLRLQLNKNQVICDFLKNILIDPIIKQFVAQPIIESQKGFIKLKDALFPNIEKESIEIDDKDKMMQLWEILSKIYSQKGYLIKQDFDYIKSWIYIFEDPVWKIHLDQKNYIKINEAIAYIDKSAKSVKELKKQYRLTYTDVQDLMKKLYEYISKHYTSFQLKTLIQSYSIFVNQNGKLCKCDALHQDDDIEEIYKDLVERYGYNLRKKLLSKDFTVPFENDFKKYNIDTLNSEITESIKSTLSYLKECKQNNKKSLVNKSKYSVAPVKKQTKLNLSSLNSIEELSFRILGLQRTYVQEYDILFTDKILKQQKEDEVRDQIIDLLSKTSLHANIEMQIVQNIPQSARDISMDVICFKIRSEILSCTNKLEIMNKLSIKDDIYGFLNLFYGIAEQRFKPSSAQKLIDQKILLNQNDKFFRFAKNQEQSEKIITINMLEEDEKVTDKEGIKDILLIYLLFKNTTLDIFNEKIVHSSLSSEKAEKMIDSNLKEYLKCKDICQVVDQILVNKCREKDYRTTNKEFIMNFDRLYSSTFIEQHNEQLFPQYTKERKEIIVGLIQQGEKLDIIFKIYESKQQNFLDQLVKISQHNYAQLLEIIKIFIDYHNPPENLKDLIQYLKEKEINRVKITDVMKFLQNK</sequence>
<name>A0A078AE84_STYLE</name>
<dbReference type="InParanoid" id="A0A078AE84"/>
<reference evidence="1 2" key="1">
    <citation type="submission" date="2014-06" db="EMBL/GenBank/DDBJ databases">
        <authorList>
            <person name="Swart Estienne"/>
        </authorList>
    </citation>
    <scope>NUCLEOTIDE SEQUENCE [LARGE SCALE GENOMIC DNA]</scope>
    <source>
        <strain evidence="1 2">130c</strain>
    </source>
</reference>
<protein>
    <recommendedName>
        <fullName evidence="3">Histidine kinase</fullName>
    </recommendedName>
</protein>
<evidence type="ECO:0000313" key="1">
    <source>
        <dbReference type="EMBL" id="CDW80579.1"/>
    </source>
</evidence>
<evidence type="ECO:0000313" key="2">
    <source>
        <dbReference type="Proteomes" id="UP000039865"/>
    </source>
</evidence>
<accession>A0A078AE84</accession>